<accession>A0ABW3ZMW5</accession>
<dbReference type="GO" id="GO:0016787">
    <property type="term" value="F:hydrolase activity"/>
    <property type="evidence" value="ECO:0007669"/>
    <property type="project" value="UniProtKB-KW"/>
</dbReference>
<evidence type="ECO:0000313" key="4">
    <source>
        <dbReference type="EMBL" id="MFD1344480.1"/>
    </source>
</evidence>
<gene>
    <name evidence="4" type="ORF">ACFQ4E_18765</name>
</gene>
<dbReference type="Proteomes" id="UP001597135">
    <property type="component" value="Unassembled WGS sequence"/>
</dbReference>
<evidence type="ECO:0000259" key="3">
    <source>
        <dbReference type="Pfam" id="PF00561"/>
    </source>
</evidence>
<dbReference type="EMBL" id="JBHTMU010000052">
    <property type="protein sequence ID" value="MFD1344480.1"/>
    <property type="molecule type" value="Genomic_DNA"/>
</dbReference>
<name>A0ABW3ZMW5_9RHOB</name>
<proteinExistence type="inferred from homology"/>
<evidence type="ECO:0000313" key="5">
    <source>
        <dbReference type="Proteomes" id="UP001597135"/>
    </source>
</evidence>
<dbReference type="PRINTS" id="PR00111">
    <property type="entry name" value="ABHYDROLASE"/>
</dbReference>
<dbReference type="Pfam" id="PF00561">
    <property type="entry name" value="Abhydrolase_1"/>
    <property type="match status" value="1"/>
</dbReference>
<dbReference type="InterPro" id="IPR029058">
    <property type="entry name" value="AB_hydrolase_fold"/>
</dbReference>
<dbReference type="PRINTS" id="PR00793">
    <property type="entry name" value="PROAMNOPTASE"/>
</dbReference>
<keyword evidence="5" id="KW-1185">Reference proteome</keyword>
<dbReference type="PANTHER" id="PTHR43798">
    <property type="entry name" value="MONOACYLGLYCEROL LIPASE"/>
    <property type="match status" value="1"/>
</dbReference>
<dbReference type="InterPro" id="IPR050266">
    <property type="entry name" value="AB_hydrolase_sf"/>
</dbReference>
<comment type="similarity">
    <text evidence="1">Belongs to the peptidase S33 family.</text>
</comment>
<comment type="caution">
    <text evidence="4">The sequence shown here is derived from an EMBL/GenBank/DDBJ whole genome shotgun (WGS) entry which is preliminary data.</text>
</comment>
<evidence type="ECO:0000256" key="2">
    <source>
        <dbReference type="ARBA" id="ARBA00022801"/>
    </source>
</evidence>
<organism evidence="4 5">
    <name type="scientific">Litorisediminicola beolgyonensis</name>
    <dbReference type="NCBI Taxonomy" id="1173614"/>
    <lineage>
        <taxon>Bacteria</taxon>
        <taxon>Pseudomonadati</taxon>
        <taxon>Pseudomonadota</taxon>
        <taxon>Alphaproteobacteria</taxon>
        <taxon>Rhodobacterales</taxon>
        <taxon>Paracoccaceae</taxon>
        <taxon>Litorisediminicola</taxon>
    </lineage>
</organism>
<dbReference type="Gene3D" id="3.40.50.1820">
    <property type="entry name" value="alpha/beta hydrolase"/>
    <property type="match status" value="1"/>
</dbReference>
<dbReference type="PANTHER" id="PTHR43798:SF33">
    <property type="entry name" value="HYDROLASE, PUTATIVE (AFU_ORTHOLOGUE AFUA_2G14860)-RELATED"/>
    <property type="match status" value="1"/>
</dbReference>
<dbReference type="RefSeq" id="WP_386806061.1">
    <property type="nucleotide sequence ID" value="NZ_JBHTMU010000052.1"/>
</dbReference>
<dbReference type="InterPro" id="IPR002410">
    <property type="entry name" value="Peptidase_S33"/>
</dbReference>
<dbReference type="SUPFAM" id="SSF53474">
    <property type="entry name" value="alpha/beta-Hydrolases"/>
    <property type="match status" value="1"/>
</dbReference>
<dbReference type="InterPro" id="IPR000073">
    <property type="entry name" value="AB_hydrolase_1"/>
</dbReference>
<keyword evidence="2 4" id="KW-0378">Hydrolase</keyword>
<evidence type="ECO:0000256" key="1">
    <source>
        <dbReference type="ARBA" id="ARBA00010088"/>
    </source>
</evidence>
<protein>
    <submittedName>
        <fullName evidence="4">Alpha/beta fold hydrolase</fullName>
    </submittedName>
</protein>
<reference evidence="5" key="1">
    <citation type="journal article" date="2019" name="Int. J. Syst. Evol. Microbiol.">
        <title>The Global Catalogue of Microorganisms (GCM) 10K type strain sequencing project: providing services to taxonomists for standard genome sequencing and annotation.</title>
        <authorList>
            <consortium name="The Broad Institute Genomics Platform"/>
            <consortium name="The Broad Institute Genome Sequencing Center for Infectious Disease"/>
            <person name="Wu L."/>
            <person name="Ma J."/>
        </authorList>
    </citation>
    <scope>NUCLEOTIDE SEQUENCE [LARGE SCALE GENOMIC DNA]</scope>
    <source>
        <strain evidence="5">CCUG 62953</strain>
    </source>
</reference>
<sequence length="287" mass="31224">MYVTVNGARLFFDVDGEALTPVGGEMRQKPTVVMVHGGPGADHSVSKPFFSQLTDIAQVVYYDHRGNGRSDLCDPETWTLAQWGDDLKGLCDALGIEKPIVIGTSFGGFVTLSYATRHPGHAAGLVLISTAAHVDFSEVYAAYGRRGGPEIEEIARNYWDAPSDAGRALYRDRCVPLYTVRRDLGTEWLSRIVWRNETALWFNGPGNEHGRMEMRPDLGRVTAPALVMVGKDDPITPPVFSDALARGLAVPPERYLTLDRCGHGVVADRPEAALAAIRAFIAEVGSA</sequence>
<feature type="domain" description="AB hydrolase-1" evidence="3">
    <location>
        <begin position="30"/>
        <end position="132"/>
    </location>
</feature>